<evidence type="ECO:0000313" key="1">
    <source>
        <dbReference type="EMBL" id="TYS67047.1"/>
    </source>
</evidence>
<sequence length="106" mass="11866">MAVAISKLLKQLMSRIDNDDLVEVEKVERYISLVKLNKELDKDIKREGATVVTENGNQRFVKSHPAVNDKMKVNAQLLAIEKSFNFISDGAPPSSESDDYSEADLI</sequence>
<evidence type="ECO:0000313" key="2">
    <source>
        <dbReference type="Proteomes" id="UP000322524"/>
    </source>
</evidence>
<dbReference type="EMBL" id="VTEV01000006">
    <property type="protein sequence ID" value="TYS67047.1"/>
    <property type="molecule type" value="Genomic_DNA"/>
</dbReference>
<dbReference type="RefSeq" id="WP_148989189.1">
    <property type="nucleotide sequence ID" value="NZ_VTEV01000006.1"/>
</dbReference>
<comment type="caution">
    <text evidence="1">The sequence shown here is derived from an EMBL/GenBank/DDBJ whole genome shotgun (WGS) entry which is preliminary data.</text>
</comment>
<gene>
    <name evidence="1" type="ORF">FZC76_16095</name>
</gene>
<dbReference type="OrthoDB" id="2877109at2"/>
<dbReference type="STRING" id="79883.GCA_001636495_01596"/>
<proteinExistence type="predicted"/>
<protein>
    <submittedName>
        <fullName evidence="1">P27 family phage terminase small subunit</fullName>
    </submittedName>
</protein>
<dbReference type="AlphaFoldDB" id="A0A5D4SUG9"/>
<dbReference type="InterPro" id="IPR006448">
    <property type="entry name" value="Phage_term_ssu_P27"/>
</dbReference>
<dbReference type="Proteomes" id="UP000322524">
    <property type="component" value="Unassembled WGS sequence"/>
</dbReference>
<dbReference type="Pfam" id="PF05119">
    <property type="entry name" value="Terminase_4"/>
    <property type="match status" value="1"/>
</dbReference>
<organism evidence="1 2">
    <name type="scientific">Sutcliffiella horikoshii</name>
    <dbReference type="NCBI Taxonomy" id="79883"/>
    <lineage>
        <taxon>Bacteria</taxon>
        <taxon>Bacillati</taxon>
        <taxon>Bacillota</taxon>
        <taxon>Bacilli</taxon>
        <taxon>Bacillales</taxon>
        <taxon>Bacillaceae</taxon>
        <taxon>Sutcliffiella</taxon>
    </lineage>
</organism>
<reference evidence="1 2" key="1">
    <citation type="submission" date="2019-08" db="EMBL/GenBank/DDBJ databases">
        <title>Bacillus genomes from the desert of Cuatro Cienegas, Coahuila.</title>
        <authorList>
            <person name="Olmedo-Alvarez G."/>
        </authorList>
    </citation>
    <scope>NUCLEOTIDE SEQUENCE [LARGE SCALE GENOMIC DNA]</scope>
    <source>
        <strain evidence="1 2">CH28_1T</strain>
    </source>
</reference>
<accession>A0A5D4SUG9</accession>
<name>A0A5D4SUG9_9BACI</name>